<evidence type="ECO:0000313" key="1">
    <source>
        <dbReference type="EMBL" id="MBK1867071.1"/>
    </source>
</evidence>
<evidence type="ECO:0000313" key="2">
    <source>
        <dbReference type="Proteomes" id="UP000616151"/>
    </source>
</evidence>
<dbReference type="EMBL" id="JAENHL010000007">
    <property type="protein sequence ID" value="MBK1867071.1"/>
    <property type="molecule type" value="Genomic_DNA"/>
</dbReference>
<comment type="caution">
    <text evidence="1">The sequence shown here is derived from an EMBL/GenBank/DDBJ whole genome shotgun (WGS) entry which is preliminary data.</text>
</comment>
<protein>
    <submittedName>
        <fullName evidence="1">Methyltransferase</fullName>
    </submittedName>
</protein>
<keyword evidence="2" id="KW-1185">Reference proteome</keyword>
<proteinExistence type="predicted"/>
<gene>
    <name evidence="1" type="ORF">JHL16_12005</name>
</gene>
<accession>A0ACC5R336</accession>
<name>A0ACC5R336_9HYPH</name>
<keyword evidence="1" id="KW-0808">Transferase</keyword>
<sequence length="201" mass="22492">MSVTQQDAFWAGERGDAYTQKNSGPHVGSQIHFFSDILRRVPDVGSVYEVGANAGLNLDAIKALNPNIEIAGCDINEQAVGISKAKGYDIDLCSIFEIGSKRPFDLVFTRGVLVHINPERLNDVYDRMGQLSGKYILIDEFFSPVPVPIDGYMGQDGVLFKRDFGREIMNRLGLKLLAYGFRSKIDPVFPGYDTNWYLFQK</sequence>
<organism evidence="1 2">
    <name type="scientific">Taklimakanibacter albus</name>
    <dbReference type="NCBI Taxonomy" id="2800327"/>
    <lineage>
        <taxon>Bacteria</taxon>
        <taxon>Pseudomonadati</taxon>
        <taxon>Pseudomonadota</taxon>
        <taxon>Alphaproteobacteria</taxon>
        <taxon>Hyphomicrobiales</taxon>
        <taxon>Aestuariivirgaceae</taxon>
        <taxon>Taklimakanibacter</taxon>
    </lineage>
</organism>
<dbReference type="Proteomes" id="UP000616151">
    <property type="component" value="Unassembled WGS sequence"/>
</dbReference>
<reference evidence="1" key="1">
    <citation type="submission" date="2021-01" db="EMBL/GenBank/DDBJ databases">
        <authorList>
            <person name="Sun Q."/>
        </authorList>
    </citation>
    <scope>NUCLEOTIDE SEQUENCE</scope>
    <source>
        <strain evidence="1">YIM B02566</strain>
    </source>
</reference>
<keyword evidence="1" id="KW-0489">Methyltransferase</keyword>